<keyword evidence="3 7" id="KW-0732">Signal</keyword>
<name>A0ABU3B5F1_9GAMM</name>
<comment type="caution">
    <text evidence="10">The sequence shown here is derived from an EMBL/GenBank/DDBJ whole genome shotgun (WGS) entry which is preliminary data.</text>
</comment>
<evidence type="ECO:0000256" key="4">
    <source>
        <dbReference type="ARBA" id="ARBA00022764"/>
    </source>
</evidence>
<dbReference type="Gene3D" id="3.40.30.10">
    <property type="entry name" value="Glutaredoxin"/>
    <property type="match status" value="1"/>
</dbReference>
<keyword evidence="11" id="KW-1185">Reference proteome</keyword>
<comment type="similarity">
    <text evidence="2 7">Belongs to the thioredoxin family. DsbC subfamily.</text>
</comment>
<proteinExistence type="inferred from homology"/>
<dbReference type="RefSeq" id="WP_311657560.1">
    <property type="nucleotide sequence ID" value="NZ_JAVRHY010000003.1"/>
</dbReference>
<evidence type="ECO:0000259" key="8">
    <source>
        <dbReference type="Pfam" id="PF10411"/>
    </source>
</evidence>
<dbReference type="InterPro" id="IPR036249">
    <property type="entry name" value="Thioredoxin-like_sf"/>
</dbReference>
<dbReference type="Pfam" id="PF10411">
    <property type="entry name" value="DsbC_N"/>
    <property type="match status" value="1"/>
</dbReference>
<feature type="domain" description="Thioredoxin-like fold" evidence="9">
    <location>
        <begin position="131"/>
        <end position="256"/>
    </location>
</feature>
<dbReference type="EMBL" id="JAVRHY010000003">
    <property type="protein sequence ID" value="MDT0617681.1"/>
    <property type="molecule type" value="Genomic_DNA"/>
</dbReference>
<keyword evidence="4 7" id="KW-0574">Periplasm</keyword>
<evidence type="ECO:0000256" key="3">
    <source>
        <dbReference type="ARBA" id="ARBA00022729"/>
    </source>
</evidence>
<dbReference type="PANTHER" id="PTHR35272">
    <property type="entry name" value="THIOL:DISULFIDE INTERCHANGE PROTEIN DSBC-RELATED"/>
    <property type="match status" value="1"/>
</dbReference>
<dbReference type="InterPro" id="IPR009094">
    <property type="entry name" value="DiS-bond_isomerase_DsbC/G_N_sf"/>
</dbReference>
<sequence>MTRNTLIAAVGVLLVVILMQAIALWMTPTGLPDAAGDGAATAERAEPEVVREKLTALGEVGELAFEDDAGLYRAHIGSQILYVTPDGRFAINGDLYDLESRTNVTEQARSDSRASAMAELDADDAIVFSPEGETKHVVWIFTDPECPYCQRLHNHMAAINERGIEVRYLAFPRGGPGSANWRLTEAVWCADDPRAAITAVKNNDSLDTSGEACADSPVNAQYQLGREVGLTGTPMIIDETGKVLGGYLKPEALATRLAGNSRG</sequence>
<evidence type="ECO:0000313" key="11">
    <source>
        <dbReference type="Proteomes" id="UP001259982"/>
    </source>
</evidence>
<evidence type="ECO:0000259" key="9">
    <source>
        <dbReference type="Pfam" id="PF13098"/>
    </source>
</evidence>
<dbReference type="Proteomes" id="UP001259982">
    <property type="component" value="Unassembled WGS sequence"/>
</dbReference>
<keyword evidence="6 7" id="KW-0676">Redox-active center</keyword>
<feature type="domain" description="Disulphide bond isomerase DsbC/G N-terminal" evidence="8">
    <location>
        <begin position="44"/>
        <end position="106"/>
    </location>
</feature>
<dbReference type="PANTHER" id="PTHR35272:SF3">
    <property type="entry name" value="THIOL:DISULFIDE INTERCHANGE PROTEIN DSBC"/>
    <property type="match status" value="1"/>
</dbReference>
<evidence type="ECO:0000256" key="5">
    <source>
        <dbReference type="ARBA" id="ARBA00023157"/>
    </source>
</evidence>
<dbReference type="SUPFAM" id="SSF54423">
    <property type="entry name" value="DsbC/DsbG N-terminal domain-like"/>
    <property type="match status" value="1"/>
</dbReference>
<evidence type="ECO:0000256" key="2">
    <source>
        <dbReference type="ARBA" id="ARBA00009813"/>
    </source>
</evidence>
<dbReference type="InterPro" id="IPR033954">
    <property type="entry name" value="DiS-bond_Isoase_DsbC/G"/>
</dbReference>
<comment type="function">
    <text evidence="7">Required for disulfide bond formation in some periplasmic proteins. Acts by transferring its disulfide bond to other proteins and is reduced in the process.</text>
</comment>
<dbReference type="InterPro" id="IPR012336">
    <property type="entry name" value="Thioredoxin-like_fold"/>
</dbReference>
<dbReference type="InterPro" id="IPR051470">
    <property type="entry name" value="Thiol:disulfide_interchange"/>
</dbReference>
<organism evidence="10 11">
    <name type="scientific">Spectribacter acetivorans</name>
    <dbReference type="NCBI Taxonomy" id="3075603"/>
    <lineage>
        <taxon>Bacteria</taxon>
        <taxon>Pseudomonadati</taxon>
        <taxon>Pseudomonadota</taxon>
        <taxon>Gammaproteobacteria</taxon>
        <taxon>Salinisphaerales</taxon>
        <taxon>Salinisphaeraceae</taxon>
        <taxon>Spectribacter</taxon>
    </lineage>
</organism>
<dbReference type="InterPro" id="IPR018950">
    <property type="entry name" value="DiS-bond_isomerase_DsbC/G_N"/>
</dbReference>
<keyword evidence="5" id="KW-1015">Disulfide bond</keyword>
<evidence type="ECO:0000256" key="7">
    <source>
        <dbReference type="RuleBase" id="RU364038"/>
    </source>
</evidence>
<dbReference type="CDD" id="cd03020">
    <property type="entry name" value="DsbA_DsbC_DsbG"/>
    <property type="match status" value="1"/>
</dbReference>
<dbReference type="Gene3D" id="3.10.450.70">
    <property type="entry name" value="Disulphide bond isomerase, DsbC/G, N-terminal"/>
    <property type="match status" value="1"/>
</dbReference>
<evidence type="ECO:0000256" key="6">
    <source>
        <dbReference type="ARBA" id="ARBA00023284"/>
    </source>
</evidence>
<dbReference type="Pfam" id="PF13098">
    <property type="entry name" value="Thioredoxin_2"/>
    <property type="match status" value="1"/>
</dbReference>
<gene>
    <name evidence="10" type="ORF">RM531_04275</name>
</gene>
<protein>
    <recommendedName>
        <fullName evidence="7">Thiol:disulfide interchange protein</fullName>
    </recommendedName>
</protein>
<reference evidence="10 11" key="1">
    <citation type="submission" date="2023-09" db="EMBL/GenBank/DDBJ databases">
        <authorList>
            <person name="Rey-Velasco X."/>
        </authorList>
    </citation>
    <scope>NUCLEOTIDE SEQUENCE [LARGE SCALE GENOMIC DNA]</scope>
    <source>
        <strain evidence="10 11">P385</strain>
    </source>
</reference>
<dbReference type="SUPFAM" id="SSF52833">
    <property type="entry name" value="Thioredoxin-like"/>
    <property type="match status" value="1"/>
</dbReference>
<evidence type="ECO:0000313" key="10">
    <source>
        <dbReference type="EMBL" id="MDT0617681.1"/>
    </source>
</evidence>
<accession>A0ABU3B5F1</accession>
<comment type="subcellular location">
    <subcellularLocation>
        <location evidence="1 7">Periplasm</location>
    </subcellularLocation>
</comment>
<evidence type="ECO:0000256" key="1">
    <source>
        <dbReference type="ARBA" id="ARBA00004418"/>
    </source>
</evidence>